<feature type="non-terminal residue" evidence="1">
    <location>
        <position position="118"/>
    </location>
</feature>
<reference evidence="1 2" key="1">
    <citation type="submission" date="2014-03" db="EMBL/GenBank/DDBJ databases">
        <title>Draft genome of the hookworm Oesophagostomum dentatum.</title>
        <authorList>
            <person name="Mitreva M."/>
        </authorList>
    </citation>
    <scope>NUCLEOTIDE SEQUENCE [LARGE SCALE GENOMIC DNA]</scope>
    <source>
        <strain evidence="1 2">OD-Hann</strain>
    </source>
</reference>
<keyword evidence="2" id="KW-1185">Reference proteome</keyword>
<dbReference type="InterPro" id="IPR028150">
    <property type="entry name" value="Lustrin_cystein"/>
</dbReference>
<gene>
    <name evidence="1" type="ORF">OESDEN_23378</name>
</gene>
<sequence>MAAILESFIMNNTNFTRLETFYGRIFTGTRPLVNSPGAELTCSPSVPDSCPGGALCYTDALTNVKRCCESDPGQGCPSGSRVLLTSQEKPQLSAPGRADAVCPRRALCQWSHLIAESE</sequence>
<dbReference type="AlphaFoldDB" id="A0A0B1S0J6"/>
<organism evidence="1 2">
    <name type="scientific">Oesophagostomum dentatum</name>
    <name type="common">Nodular worm</name>
    <dbReference type="NCBI Taxonomy" id="61180"/>
    <lineage>
        <taxon>Eukaryota</taxon>
        <taxon>Metazoa</taxon>
        <taxon>Ecdysozoa</taxon>
        <taxon>Nematoda</taxon>
        <taxon>Chromadorea</taxon>
        <taxon>Rhabditida</taxon>
        <taxon>Rhabditina</taxon>
        <taxon>Rhabditomorpha</taxon>
        <taxon>Strongyloidea</taxon>
        <taxon>Strongylidae</taxon>
        <taxon>Oesophagostomum</taxon>
    </lineage>
</organism>
<proteinExistence type="predicted"/>
<dbReference type="Pfam" id="PF14625">
    <property type="entry name" value="Lustrin_cystein"/>
    <property type="match status" value="1"/>
</dbReference>
<dbReference type="OrthoDB" id="5776602at2759"/>
<dbReference type="EMBL" id="KN611196">
    <property type="protein sequence ID" value="KHJ77002.1"/>
    <property type="molecule type" value="Genomic_DNA"/>
</dbReference>
<dbReference type="Proteomes" id="UP000053660">
    <property type="component" value="Unassembled WGS sequence"/>
</dbReference>
<evidence type="ECO:0000313" key="2">
    <source>
        <dbReference type="Proteomes" id="UP000053660"/>
    </source>
</evidence>
<name>A0A0B1S0J6_OESDE</name>
<protein>
    <submittedName>
        <fullName evidence="1">Uncharacterized protein</fullName>
    </submittedName>
</protein>
<accession>A0A0B1S0J6</accession>
<evidence type="ECO:0000313" key="1">
    <source>
        <dbReference type="EMBL" id="KHJ77002.1"/>
    </source>
</evidence>